<reference evidence="10 11" key="1">
    <citation type="submission" date="2020-05" db="EMBL/GenBank/DDBJ databases">
        <title>Draft genome sequence of Desulfovibrio psychrotolerans JS1T.</title>
        <authorList>
            <person name="Ueno A."/>
            <person name="Tamazawa S."/>
            <person name="Tamamura S."/>
            <person name="Murakami T."/>
            <person name="Kiyama T."/>
            <person name="Inomata H."/>
            <person name="Amano Y."/>
            <person name="Miyakawa K."/>
            <person name="Tamaki H."/>
            <person name="Naganuma T."/>
            <person name="Kaneko K."/>
        </authorList>
    </citation>
    <scope>NUCLEOTIDE SEQUENCE [LARGE SCALE GENOMIC DNA]</scope>
    <source>
        <strain evidence="10 11">JS1</strain>
    </source>
</reference>
<feature type="domain" description="DAHP synthetase I/KDSA" evidence="9">
    <location>
        <begin position="18"/>
        <end position="259"/>
    </location>
</feature>
<proteinExistence type="inferred from homology"/>
<evidence type="ECO:0000313" key="10">
    <source>
        <dbReference type="EMBL" id="GFM35439.1"/>
    </source>
</evidence>
<keyword evidence="11" id="KW-1185">Reference proteome</keyword>
<dbReference type="GO" id="GO:0019294">
    <property type="term" value="P:keto-3-deoxy-D-manno-octulosonic acid biosynthetic process"/>
    <property type="evidence" value="ECO:0007669"/>
    <property type="project" value="UniProtKB-UniRule"/>
</dbReference>
<accession>A0A7J0BP57</accession>
<dbReference type="PANTHER" id="PTHR21057">
    <property type="entry name" value="PHOSPHO-2-DEHYDRO-3-DEOXYHEPTONATE ALDOLASE"/>
    <property type="match status" value="1"/>
</dbReference>
<dbReference type="SUPFAM" id="SSF51569">
    <property type="entry name" value="Aldolase"/>
    <property type="match status" value="1"/>
</dbReference>
<dbReference type="Proteomes" id="UP000503820">
    <property type="component" value="Unassembled WGS sequence"/>
</dbReference>
<dbReference type="InterPro" id="IPR006269">
    <property type="entry name" value="KDO8P_synthase"/>
</dbReference>
<organism evidence="10 11">
    <name type="scientific">Desulfovibrio psychrotolerans</name>
    <dbReference type="NCBI Taxonomy" id="415242"/>
    <lineage>
        <taxon>Bacteria</taxon>
        <taxon>Pseudomonadati</taxon>
        <taxon>Thermodesulfobacteriota</taxon>
        <taxon>Desulfovibrionia</taxon>
        <taxon>Desulfovibrionales</taxon>
        <taxon>Desulfovibrionaceae</taxon>
        <taxon>Desulfovibrio</taxon>
    </lineage>
</organism>
<keyword evidence="6 8" id="KW-0808">Transferase</keyword>
<evidence type="ECO:0000256" key="8">
    <source>
        <dbReference type="HAMAP-Rule" id="MF_00056"/>
    </source>
</evidence>
<keyword evidence="8" id="KW-0448">Lipopolysaccharide biosynthesis</keyword>
<dbReference type="Pfam" id="PF00793">
    <property type="entry name" value="DAHP_synth_1"/>
    <property type="match status" value="1"/>
</dbReference>
<dbReference type="NCBIfam" id="TIGR01362">
    <property type="entry name" value="KDO8P_synth"/>
    <property type="match status" value="1"/>
</dbReference>
<dbReference type="EC" id="2.5.1.55" evidence="8"/>
<comment type="catalytic activity">
    <reaction evidence="7 8">
        <text>D-arabinose 5-phosphate + phosphoenolpyruvate + H2O = 3-deoxy-alpha-D-manno-2-octulosonate-8-phosphate + phosphate</text>
        <dbReference type="Rhea" id="RHEA:14053"/>
        <dbReference type="ChEBI" id="CHEBI:15377"/>
        <dbReference type="ChEBI" id="CHEBI:43474"/>
        <dbReference type="ChEBI" id="CHEBI:57693"/>
        <dbReference type="ChEBI" id="CHEBI:58702"/>
        <dbReference type="ChEBI" id="CHEBI:85985"/>
        <dbReference type="EC" id="2.5.1.55"/>
    </reaction>
</comment>
<comment type="caution">
    <text evidence="10">The sequence shown here is derived from an EMBL/GenBank/DDBJ whole genome shotgun (WGS) entry which is preliminary data.</text>
</comment>
<evidence type="ECO:0000256" key="2">
    <source>
        <dbReference type="ARBA" id="ARBA00004756"/>
    </source>
</evidence>
<dbReference type="GO" id="GO:0005737">
    <property type="term" value="C:cytoplasm"/>
    <property type="evidence" value="ECO:0007669"/>
    <property type="project" value="UniProtKB-SubCell"/>
</dbReference>
<keyword evidence="5 8" id="KW-0963">Cytoplasm</keyword>
<protein>
    <recommendedName>
        <fullName evidence="8">2-dehydro-3-deoxyphosphooctonate aldolase</fullName>
        <ecNumber evidence="8">2.5.1.55</ecNumber>
    </recommendedName>
    <alternativeName>
        <fullName evidence="8">3-deoxy-D-manno-octulosonic acid 8-phosphate synthase</fullName>
    </alternativeName>
    <alternativeName>
        <fullName evidence="8">KDO-8-phosphate synthase</fullName>
        <shortName evidence="8">KDO 8-P synthase</shortName>
        <shortName evidence="8">KDOPS</shortName>
    </alternativeName>
    <alternativeName>
        <fullName evidence="8">Phospho-2-dehydro-3-deoxyoctonate aldolase</fullName>
    </alternativeName>
</protein>
<dbReference type="HAMAP" id="MF_00056">
    <property type="entry name" value="KDO8P_synth"/>
    <property type="match status" value="1"/>
</dbReference>
<dbReference type="RefSeq" id="WP_174408163.1">
    <property type="nucleotide sequence ID" value="NZ_BLVP01000001.1"/>
</dbReference>
<evidence type="ECO:0000256" key="5">
    <source>
        <dbReference type="ARBA" id="ARBA00022490"/>
    </source>
</evidence>
<dbReference type="NCBIfam" id="NF003543">
    <property type="entry name" value="PRK05198.1"/>
    <property type="match status" value="1"/>
</dbReference>
<evidence type="ECO:0000313" key="11">
    <source>
        <dbReference type="Proteomes" id="UP000503820"/>
    </source>
</evidence>
<dbReference type="Gene3D" id="3.20.20.70">
    <property type="entry name" value="Aldolase class I"/>
    <property type="match status" value="1"/>
</dbReference>
<dbReference type="AlphaFoldDB" id="A0A7J0BP57"/>
<comment type="similarity">
    <text evidence="4 8">Belongs to the KdsA family.</text>
</comment>
<comment type="subcellular location">
    <subcellularLocation>
        <location evidence="1 8">Cytoplasm</location>
    </subcellularLocation>
</comment>
<gene>
    <name evidence="8 10" type="primary">kdsA</name>
    <name evidence="10" type="ORF">DSM19430T_01230</name>
</gene>
<dbReference type="EMBL" id="BLVP01000001">
    <property type="protein sequence ID" value="GFM35439.1"/>
    <property type="molecule type" value="Genomic_DNA"/>
</dbReference>
<dbReference type="UniPathway" id="UPA00357">
    <property type="reaction ID" value="UER00474"/>
</dbReference>
<evidence type="ECO:0000256" key="6">
    <source>
        <dbReference type="ARBA" id="ARBA00022679"/>
    </source>
</evidence>
<evidence type="ECO:0000259" key="9">
    <source>
        <dbReference type="Pfam" id="PF00793"/>
    </source>
</evidence>
<comment type="pathway">
    <text evidence="2">Bacterial outer membrane biogenesis; lipopolysaccharide biosynthesis.</text>
</comment>
<evidence type="ECO:0000256" key="1">
    <source>
        <dbReference type="ARBA" id="ARBA00004496"/>
    </source>
</evidence>
<evidence type="ECO:0000256" key="7">
    <source>
        <dbReference type="ARBA" id="ARBA00049112"/>
    </source>
</evidence>
<comment type="pathway">
    <text evidence="3 8">Carbohydrate biosynthesis; 3-deoxy-D-manno-octulosonate biosynthesis; 3-deoxy-D-manno-octulosonate from D-ribulose 5-phosphate: step 2/3.</text>
</comment>
<dbReference type="GO" id="GO:0008676">
    <property type="term" value="F:3-deoxy-8-phosphooctulonate synthase activity"/>
    <property type="evidence" value="ECO:0007669"/>
    <property type="project" value="UniProtKB-UniRule"/>
</dbReference>
<evidence type="ECO:0000256" key="4">
    <source>
        <dbReference type="ARBA" id="ARBA00010499"/>
    </source>
</evidence>
<dbReference type="InterPro" id="IPR006218">
    <property type="entry name" value="DAHP1/KDSA"/>
</dbReference>
<name>A0A7J0BP57_9BACT</name>
<dbReference type="UniPathway" id="UPA00030"/>
<evidence type="ECO:0000256" key="3">
    <source>
        <dbReference type="ARBA" id="ARBA00004845"/>
    </source>
</evidence>
<dbReference type="InterPro" id="IPR013785">
    <property type="entry name" value="Aldolase_TIM"/>
</dbReference>
<sequence length="273" mass="29161">MHAENNGTLYETLATGPFIFAGPCALESFELALETAHAVKEAALAHGLTAVFKSSYDKANRTSLDGFRGPGLAKGLEWLARIKEATGLPVVTDIHEPEQAVHVAEVADVLQIPAFLCRQTSLLLAAANTGRVVNVKKGQFVAPWDMKPALDKLFSTGNRRILLTERGASFGYNNLVVDFRSLPIMQGFGVPVVFDATHSVQLPGGQGASSGGDRRFVPHLARAAVAAGVNGVFLECHPDPDKALCDGPNSWPLDKLDALLADLSTLWNITYAC</sequence>